<name>A0AAN8IKW1_TRICO</name>
<evidence type="ECO:0000313" key="1">
    <source>
        <dbReference type="EMBL" id="KAK5974313.1"/>
    </source>
</evidence>
<gene>
    <name evidence="1" type="ORF">GCK32_010502</name>
</gene>
<feature type="non-terminal residue" evidence="1">
    <location>
        <position position="1"/>
    </location>
</feature>
<dbReference type="Proteomes" id="UP001331761">
    <property type="component" value="Unassembled WGS sequence"/>
</dbReference>
<proteinExistence type="predicted"/>
<comment type="caution">
    <text evidence="1">The sequence shown here is derived from an EMBL/GenBank/DDBJ whole genome shotgun (WGS) entry which is preliminary data.</text>
</comment>
<keyword evidence="2" id="KW-1185">Reference proteome</keyword>
<organism evidence="1 2">
    <name type="scientific">Trichostrongylus colubriformis</name>
    <name type="common">Black scour worm</name>
    <dbReference type="NCBI Taxonomy" id="6319"/>
    <lineage>
        <taxon>Eukaryota</taxon>
        <taxon>Metazoa</taxon>
        <taxon>Ecdysozoa</taxon>
        <taxon>Nematoda</taxon>
        <taxon>Chromadorea</taxon>
        <taxon>Rhabditida</taxon>
        <taxon>Rhabditina</taxon>
        <taxon>Rhabditomorpha</taxon>
        <taxon>Strongyloidea</taxon>
        <taxon>Trichostrongylidae</taxon>
        <taxon>Trichostrongylus</taxon>
    </lineage>
</organism>
<sequence>LQICHKQRMNTACYVSSRKFLR</sequence>
<accession>A0AAN8IKW1</accession>
<dbReference type="EMBL" id="WIXE01014426">
    <property type="protein sequence ID" value="KAK5974313.1"/>
    <property type="molecule type" value="Genomic_DNA"/>
</dbReference>
<evidence type="ECO:0000313" key="2">
    <source>
        <dbReference type="Proteomes" id="UP001331761"/>
    </source>
</evidence>
<protein>
    <submittedName>
        <fullName evidence="1">Uncharacterized protein</fullName>
    </submittedName>
</protein>
<dbReference type="AlphaFoldDB" id="A0AAN8IKW1"/>
<reference evidence="1 2" key="1">
    <citation type="submission" date="2019-10" db="EMBL/GenBank/DDBJ databases">
        <title>Assembly and Annotation for the nematode Trichostrongylus colubriformis.</title>
        <authorList>
            <person name="Martin J."/>
        </authorList>
    </citation>
    <scope>NUCLEOTIDE SEQUENCE [LARGE SCALE GENOMIC DNA]</scope>
    <source>
        <strain evidence="1">G859</strain>
        <tissue evidence="1">Whole worm</tissue>
    </source>
</reference>